<dbReference type="GO" id="GO:0003676">
    <property type="term" value="F:nucleic acid binding"/>
    <property type="evidence" value="ECO:0007669"/>
    <property type="project" value="InterPro"/>
</dbReference>
<organism evidence="4 5">
    <name type="scientific">Leptolyngbya foveolarum</name>
    <dbReference type="NCBI Taxonomy" id="47253"/>
    <lineage>
        <taxon>Bacteria</taxon>
        <taxon>Bacillati</taxon>
        <taxon>Cyanobacteriota</taxon>
        <taxon>Cyanophyceae</taxon>
        <taxon>Leptolyngbyales</taxon>
        <taxon>Leptolyngbyaceae</taxon>
        <taxon>Leptolyngbya group</taxon>
        <taxon>Leptolyngbya</taxon>
    </lineage>
</organism>
<reference evidence="5" key="1">
    <citation type="submission" date="2018-04" db="EMBL/GenBank/DDBJ databases">
        <authorList>
            <person name="Cornet L."/>
        </authorList>
    </citation>
    <scope>NUCLEOTIDE SEQUENCE [LARGE SCALE GENOMIC DNA]</scope>
</reference>
<feature type="domain" description="Piwi" evidence="3">
    <location>
        <begin position="155"/>
        <end position="465"/>
    </location>
</feature>
<evidence type="ECO:0000313" key="4">
    <source>
        <dbReference type="EMBL" id="PZO20895.1"/>
    </source>
</evidence>
<dbReference type="InterPro" id="IPR003165">
    <property type="entry name" value="Piwi"/>
</dbReference>
<evidence type="ECO:0000256" key="2">
    <source>
        <dbReference type="ARBA" id="ARBA00035032"/>
    </source>
</evidence>
<dbReference type="Gene3D" id="3.30.420.10">
    <property type="entry name" value="Ribonuclease H-like superfamily/Ribonuclease H"/>
    <property type="match status" value="1"/>
</dbReference>
<dbReference type="SMART" id="SM00950">
    <property type="entry name" value="Piwi"/>
    <property type="match status" value="1"/>
</dbReference>
<reference evidence="4 5" key="2">
    <citation type="submission" date="2018-06" db="EMBL/GenBank/DDBJ databases">
        <title>Metagenomic assembly of (sub)arctic Cyanobacteria and their associated microbiome from non-axenic cultures.</title>
        <authorList>
            <person name="Baurain D."/>
        </authorList>
    </citation>
    <scope>NUCLEOTIDE SEQUENCE [LARGE SCALE GENOMIC DNA]</scope>
    <source>
        <strain evidence="4">ULC129bin1</strain>
    </source>
</reference>
<sequence>MTIGKISPLQLHSPELSAQYYEEPKLLFAEDGAHCHPKIGIALYGPRSLGTSRHKQEVHVGFIGSAEGMDAARHFYSDLADGVDSENDQIAFPGCRADRGFRCELRMDENICESITRREILEVSGIRSQRERFERFLEILEDKLELLTQRDYPLDYIVFVPPNDLLKGCRVANYKDNKIDVHRDLRRAFKASAMQFRKPTQILQETTIGLVNSRRKLDHRSKIAWNLFTGLYFKVEGLPWAPVGLNPGTCFIGISFFRPLGSASTLRSSVVQAFDHNGEGLILRGPSFRWDSQQESRSPHLPEDTAHELLQMVLRRYRSERRQLPRRVVVHKSSRFEPEERSGFEQALCSSDVEQYDLVSLRFSNNVRLIRAGQYPPLRGSSFTAGDISYLYTTGYIPEMGKYPHGHVPSPLQIADHVGDASDAQIKKEILLLTKMNFNSADYAGSSPIDLRFSKLVGDILREIPEGQSPQPNFRYYT</sequence>
<dbReference type="SUPFAM" id="SSF53098">
    <property type="entry name" value="Ribonuclease H-like"/>
    <property type="match status" value="1"/>
</dbReference>
<protein>
    <recommendedName>
        <fullName evidence="2">Protein argonaute</fullName>
    </recommendedName>
</protein>
<accession>A0A2W4WER1</accession>
<dbReference type="AlphaFoldDB" id="A0A2W4WER1"/>
<comment type="caution">
    <text evidence="4">The sequence shown here is derived from an EMBL/GenBank/DDBJ whole genome shotgun (WGS) entry which is preliminary data.</text>
</comment>
<dbReference type="InterPro" id="IPR012337">
    <property type="entry name" value="RNaseH-like_sf"/>
</dbReference>
<evidence type="ECO:0000313" key="5">
    <source>
        <dbReference type="Proteomes" id="UP000249354"/>
    </source>
</evidence>
<dbReference type="EMBL" id="QBMC01000025">
    <property type="protein sequence ID" value="PZO20895.1"/>
    <property type="molecule type" value="Genomic_DNA"/>
</dbReference>
<dbReference type="InterPro" id="IPR036397">
    <property type="entry name" value="RNaseH_sf"/>
</dbReference>
<comment type="similarity">
    <text evidence="1">Belongs to the argonaute family. Long pAgo subfamily.</text>
</comment>
<evidence type="ECO:0000256" key="1">
    <source>
        <dbReference type="ARBA" id="ARBA00035012"/>
    </source>
</evidence>
<gene>
    <name evidence="4" type="ORF">DCF25_05965</name>
</gene>
<evidence type="ECO:0000259" key="3">
    <source>
        <dbReference type="SMART" id="SM00950"/>
    </source>
</evidence>
<proteinExistence type="inferred from homology"/>
<dbReference type="Proteomes" id="UP000249354">
    <property type="component" value="Unassembled WGS sequence"/>
</dbReference>
<name>A0A2W4WER1_9CYAN</name>